<name>A0ABW8ZZB0_9BURK</name>
<gene>
    <name evidence="1" type="ORF">PQR66_34235</name>
</gene>
<accession>A0ABW8ZZB0</accession>
<evidence type="ECO:0000313" key="1">
    <source>
        <dbReference type="EMBL" id="MFL9888128.1"/>
    </source>
</evidence>
<protein>
    <submittedName>
        <fullName evidence="1">Uncharacterized protein</fullName>
    </submittedName>
</protein>
<dbReference type="EMBL" id="JAQQFN010000035">
    <property type="protein sequence ID" value="MFL9888128.1"/>
    <property type="molecule type" value="Genomic_DNA"/>
</dbReference>
<proteinExistence type="predicted"/>
<keyword evidence="2" id="KW-1185">Reference proteome</keyword>
<evidence type="ECO:0000313" key="2">
    <source>
        <dbReference type="Proteomes" id="UP001629249"/>
    </source>
</evidence>
<dbReference type="Proteomes" id="UP001629249">
    <property type="component" value="Unassembled WGS sequence"/>
</dbReference>
<dbReference type="RefSeq" id="WP_408333926.1">
    <property type="nucleotide sequence ID" value="NZ_JAQQFH010000040.1"/>
</dbReference>
<comment type="caution">
    <text evidence="1">The sequence shown here is derived from an EMBL/GenBank/DDBJ whole genome shotgun (WGS) entry which is preliminary data.</text>
</comment>
<sequence>MQHNSDKPKRALIAYCALADRLKTQGVGALQSLIPFFAEACTQFAGELFDAQKFSAAVAERYGIKIPRLAALGLAEHLVREGILEEISNHGASSVYRYVKLAQLATSVKASSVSEAEVEKILASFAAYCRGDDRLASIDDAALHAGFLSRLLNIDSMKLLARREASIAAKKSANTLTVPSRTPARDAHESEELHLDFLTSQFLLDLRDKQAAMFEVVSDVAFASMAAEAITCFLEPPSAGTALDGLTVFLDSPLLLDMLGVNDEYAEYGKELLETIKASGAHAAVLEHCVAEAETAVYAQLQYLRSGVNQFGYKWGLSSKPDLLNALVGNVGERAYDRLNVDVQRDPDLSLFRRSPTTVAEIETEMDRRMQAWKKEEAKDHDRKSVWSMLTMRDSSSPCPRICDATWLLLSRNTALV</sequence>
<reference evidence="1 2" key="1">
    <citation type="journal article" date="2024" name="Chem. Sci.">
        <title>Discovery of megapolipeptins by genome mining of a Burkholderiales bacteria collection.</title>
        <authorList>
            <person name="Paulo B.S."/>
            <person name="Recchia M.J.J."/>
            <person name="Lee S."/>
            <person name="Fergusson C.H."/>
            <person name="Romanowski S.B."/>
            <person name="Hernandez A."/>
            <person name="Krull N."/>
            <person name="Liu D.Y."/>
            <person name="Cavanagh H."/>
            <person name="Bos A."/>
            <person name="Gray C.A."/>
            <person name="Murphy B.T."/>
            <person name="Linington R.G."/>
            <person name="Eustaquio A.S."/>
        </authorList>
    </citation>
    <scope>NUCLEOTIDE SEQUENCE [LARGE SCALE GENOMIC DNA]</scope>
    <source>
        <strain evidence="1 2">RL16-012-BIC-B</strain>
    </source>
</reference>
<organism evidence="1 2">
    <name type="scientific">Paraburkholderia agricolaris</name>
    <dbReference type="NCBI Taxonomy" id="2152888"/>
    <lineage>
        <taxon>Bacteria</taxon>
        <taxon>Pseudomonadati</taxon>
        <taxon>Pseudomonadota</taxon>
        <taxon>Betaproteobacteria</taxon>
        <taxon>Burkholderiales</taxon>
        <taxon>Burkholderiaceae</taxon>
        <taxon>Paraburkholderia</taxon>
    </lineage>
</organism>